<comment type="caution">
    <text evidence="1">The sequence shown here is derived from an EMBL/GenBank/DDBJ whole genome shotgun (WGS) entry which is preliminary data.</text>
</comment>
<proteinExistence type="predicted"/>
<dbReference type="InterPro" id="IPR009910">
    <property type="entry name" value="DUF1450"/>
</dbReference>
<dbReference type="Proteomes" id="UP000032076">
    <property type="component" value="Unassembled WGS sequence"/>
</dbReference>
<evidence type="ECO:0000313" key="2">
    <source>
        <dbReference type="Proteomes" id="UP000032076"/>
    </source>
</evidence>
<accession>A0A0D0FCX4</accession>
<dbReference type="AlphaFoldDB" id="A0A0D0FCX4"/>
<name>A0A0D0FCX4_9BACI</name>
<evidence type="ECO:0000313" key="1">
    <source>
        <dbReference type="EMBL" id="KIO71275.1"/>
    </source>
</evidence>
<dbReference type="EMBL" id="JXLU01000131">
    <property type="protein sequence ID" value="KIO71275.1"/>
    <property type="molecule type" value="Genomic_DNA"/>
</dbReference>
<sequence>MGKSVMGLFKKKKKVILEFCTNNLNQFYDDDLFDELEELVNEQDYQVKEMDCLSYCDECTCSPYVLVNSTFVEAETPRELIMKLKEKNT</sequence>
<gene>
    <name evidence="1" type="ORF">B4167_0229</name>
</gene>
<evidence type="ECO:0008006" key="3">
    <source>
        <dbReference type="Google" id="ProtNLM"/>
    </source>
</evidence>
<reference evidence="1 2" key="1">
    <citation type="submission" date="2015-01" db="EMBL/GenBank/DDBJ databases">
        <title>Draft Genome Sequences of Four Bacillus thermoamylovorans Strains, Isolated From Food Products.</title>
        <authorList>
            <person name="Krawcyk A.O."/>
            <person name="Berendsen E.M."/>
            <person name="Eijlander R.T."/>
            <person name="de Jong A."/>
            <person name="Wells-Bennik M."/>
            <person name="Kuipers O.P."/>
        </authorList>
    </citation>
    <scope>NUCLEOTIDE SEQUENCE [LARGE SCALE GENOMIC DNA]</scope>
    <source>
        <strain evidence="1 2">B4167</strain>
    </source>
</reference>
<dbReference type="Pfam" id="PF07293">
    <property type="entry name" value="DUF1450"/>
    <property type="match status" value="1"/>
</dbReference>
<organism evidence="1 2">
    <name type="scientific">Caldibacillus thermoamylovorans</name>
    <dbReference type="NCBI Taxonomy" id="35841"/>
    <lineage>
        <taxon>Bacteria</taxon>
        <taxon>Bacillati</taxon>
        <taxon>Bacillota</taxon>
        <taxon>Bacilli</taxon>
        <taxon>Bacillales</taxon>
        <taxon>Bacillaceae</taxon>
        <taxon>Caldibacillus</taxon>
    </lineage>
</organism>
<protein>
    <recommendedName>
        <fullName evidence="3">DUF1450 domain-containing protein</fullName>
    </recommendedName>
</protein>